<comment type="caution">
    <text evidence="4">The sequence shown here is derived from an EMBL/GenBank/DDBJ whole genome shotgun (WGS) entry which is preliminary data.</text>
</comment>
<dbReference type="GO" id="GO:0005739">
    <property type="term" value="C:mitochondrion"/>
    <property type="evidence" value="ECO:0007669"/>
    <property type="project" value="TreeGrafter"/>
</dbReference>
<dbReference type="InterPro" id="IPR051276">
    <property type="entry name" value="Saccharopine_DH-like_oxidrdct"/>
</dbReference>
<accession>A0AAJ0BE57</accession>
<dbReference type="GO" id="GO:0005811">
    <property type="term" value="C:lipid droplet"/>
    <property type="evidence" value="ECO:0007669"/>
    <property type="project" value="TreeGrafter"/>
</dbReference>
<feature type="transmembrane region" description="Helical" evidence="2">
    <location>
        <begin position="294"/>
        <end position="316"/>
    </location>
</feature>
<dbReference type="Gene3D" id="3.40.50.720">
    <property type="entry name" value="NAD(P)-binding Rossmann-like Domain"/>
    <property type="match status" value="1"/>
</dbReference>
<keyword evidence="2" id="KW-1133">Transmembrane helix</keyword>
<dbReference type="SUPFAM" id="SSF51735">
    <property type="entry name" value="NAD(P)-binding Rossmann-fold domains"/>
    <property type="match status" value="1"/>
</dbReference>
<gene>
    <name evidence="4" type="ORF">QBC47DRAFT_444505</name>
</gene>
<dbReference type="GO" id="GO:0009247">
    <property type="term" value="P:glycolipid biosynthetic process"/>
    <property type="evidence" value="ECO:0007669"/>
    <property type="project" value="TreeGrafter"/>
</dbReference>
<name>A0AAJ0BE57_9PEZI</name>
<keyword evidence="5" id="KW-1185">Reference proteome</keyword>
<organism evidence="4 5">
    <name type="scientific">Echria macrotheca</name>
    <dbReference type="NCBI Taxonomy" id="438768"/>
    <lineage>
        <taxon>Eukaryota</taxon>
        <taxon>Fungi</taxon>
        <taxon>Dikarya</taxon>
        <taxon>Ascomycota</taxon>
        <taxon>Pezizomycotina</taxon>
        <taxon>Sordariomycetes</taxon>
        <taxon>Sordariomycetidae</taxon>
        <taxon>Sordariales</taxon>
        <taxon>Schizotheciaceae</taxon>
        <taxon>Echria</taxon>
    </lineage>
</organism>
<evidence type="ECO:0000256" key="2">
    <source>
        <dbReference type="SAM" id="Phobius"/>
    </source>
</evidence>
<keyword evidence="2" id="KW-0472">Membrane</keyword>
<sequence length="427" mass="46327">MPLKQHDRQYDMVVFGATGYTGKFTAQHITTHLPTTLRWAIAGRSQAKLEALAEQCKKWNPDRPPPAIEICSLSDADLASLASKTFILLTTVGPYGRHGEPAFRACAEQGTHYLDVTGEVPFVKRMITRYASTASASGALMFPQVGIESAPSDLVTWTLARVLRETYGPTTKLGDVTESLMISGAPSGGTLASALTIMETFPLRELRAAYKPFALSPVPNPNPRRPKAPSILTRLTGLVRLPVLGGLQTTSIANRTDGAIVERTWGLLASTPALRDQAYGPNFSFTQYMRARSVLMGVGIHFGLMVLGLVMATPFLRRFVGARVTQPGEGADFEAAKKDRVEYVATARPDFQDGRTEDDGRVAYCRAAYKGPNYYFTAILLAEAAATVLQDDIPLTGGVYTPACLGQGFIDRLEKAGFHFEAKMLDA</sequence>
<evidence type="ECO:0000256" key="1">
    <source>
        <dbReference type="ARBA" id="ARBA00038048"/>
    </source>
</evidence>
<dbReference type="EMBL" id="MU839832">
    <property type="protein sequence ID" value="KAK1756205.1"/>
    <property type="molecule type" value="Genomic_DNA"/>
</dbReference>
<comment type="similarity">
    <text evidence="1">Belongs to the saccharopine dehydrogenase family.</text>
</comment>
<dbReference type="Proteomes" id="UP001239445">
    <property type="component" value="Unassembled WGS sequence"/>
</dbReference>
<dbReference type="InterPro" id="IPR005097">
    <property type="entry name" value="Sacchrp_dh_NADP-bd"/>
</dbReference>
<dbReference type="GO" id="GO:0005886">
    <property type="term" value="C:plasma membrane"/>
    <property type="evidence" value="ECO:0007669"/>
    <property type="project" value="TreeGrafter"/>
</dbReference>
<dbReference type="Pfam" id="PF03435">
    <property type="entry name" value="Sacchrp_dh_NADP"/>
    <property type="match status" value="1"/>
</dbReference>
<evidence type="ECO:0000259" key="3">
    <source>
        <dbReference type="Pfam" id="PF03435"/>
    </source>
</evidence>
<proteinExistence type="inferred from homology"/>
<dbReference type="PANTHER" id="PTHR12286:SF5">
    <property type="entry name" value="SACCHAROPINE DEHYDROGENASE-LIKE OXIDOREDUCTASE"/>
    <property type="match status" value="1"/>
</dbReference>
<evidence type="ECO:0000313" key="4">
    <source>
        <dbReference type="EMBL" id="KAK1756205.1"/>
    </source>
</evidence>
<keyword evidence="2" id="KW-0812">Transmembrane</keyword>
<feature type="domain" description="Saccharopine dehydrogenase NADP binding" evidence="3">
    <location>
        <begin position="13"/>
        <end position="137"/>
    </location>
</feature>
<dbReference type="InterPro" id="IPR036291">
    <property type="entry name" value="NAD(P)-bd_dom_sf"/>
</dbReference>
<reference evidence="4" key="1">
    <citation type="submission" date="2023-06" db="EMBL/GenBank/DDBJ databases">
        <title>Genome-scale phylogeny and comparative genomics of the fungal order Sordariales.</title>
        <authorList>
            <consortium name="Lawrence Berkeley National Laboratory"/>
            <person name="Hensen N."/>
            <person name="Bonometti L."/>
            <person name="Westerberg I."/>
            <person name="Brannstrom I.O."/>
            <person name="Guillou S."/>
            <person name="Cros-Aarteil S."/>
            <person name="Calhoun S."/>
            <person name="Haridas S."/>
            <person name="Kuo A."/>
            <person name="Mondo S."/>
            <person name="Pangilinan J."/>
            <person name="Riley R."/>
            <person name="Labutti K."/>
            <person name="Andreopoulos B."/>
            <person name="Lipzen A."/>
            <person name="Chen C."/>
            <person name="Yanf M."/>
            <person name="Daum C."/>
            <person name="Ng V."/>
            <person name="Clum A."/>
            <person name="Steindorff A."/>
            <person name="Ohm R."/>
            <person name="Martin F."/>
            <person name="Silar P."/>
            <person name="Natvig D."/>
            <person name="Lalanne C."/>
            <person name="Gautier V."/>
            <person name="Ament-Velasquez S.L."/>
            <person name="Kruys A."/>
            <person name="Hutchinson M.I."/>
            <person name="Powell A.J."/>
            <person name="Barry K."/>
            <person name="Miller A.N."/>
            <person name="Grigoriev I.V."/>
            <person name="Debuchy R."/>
            <person name="Gladieux P."/>
            <person name="Thoren M.H."/>
            <person name="Johannesson H."/>
        </authorList>
    </citation>
    <scope>NUCLEOTIDE SEQUENCE</scope>
    <source>
        <strain evidence="4">PSN4</strain>
    </source>
</reference>
<dbReference type="PANTHER" id="PTHR12286">
    <property type="entry name" value="SACCHAROPINE DEHYDROGENASE-LIKE OXIDOREDUCTASE"/>
    <property type="match status" value="1"/>
</dbReference>
<protein>
    <submittedName>
        <fullName evidence="4">Saccharopine dehydrogenase-like oxidoreductase</fullName>
    </submittedName>
</protein>
<dbReference type="AlphaFoldDB" id="A0AAJ0BE57"/>
<evidence type="ECO:0000313" key="5">
    <source>
        <dbReference type="Proteomes" id="UP001239445"/>
    </source>
</evidence>